<evidence type="ECO:0000259" key="2">
    <source>
        <dbReference type="Pfam" id="PF00582"/>
    </source>
</evidence>
<dbReference type="InterPro" id="IPR006016">
    <property type="entry name" value="UspA"/>
</dbReference>
<dbReference type="Pfam" id="PF00582">
    <property type="entry name" value="Usp"/>
    <property type="match status" value="1"/>
</dbReference>
<evidence type="ECO:0000313" key="3">
    <source>
        <dbReference type="EMBL" id="MXN63842.1"/>
    </source>
</evidence>
<evidence type="ECO:0000256" key="1">
    <source>
        <dbReference type="ARBA" id="ARBA00008791"/>
    </source>
</evidence>
<dbReference type="SUPFAM" id="SSF52402">
    <property type="entry name" value="Adenine nucleotide alpha hydrolases-like"/>
    <property type="match status" value="1"/>
</dbReference>
<protein>
    <submittedName>
        <fullName evidence="3">Universal stress protein</fullName>
    </submittedName>
</protein>
<dbReference type="Proteomes" id="UP000433101">
    <property type="component" value="Unassembled WGS sequence"/>
</dbReference>
<sequence>MYKKIMVPVDLAHADRLDKALTTAADLSRHYEIPVCYVGITATTPGPVAHTPKEFQSKLDAFVKDEAAKRGIDASSLTKISHDPSIDLDETLLSALNETGADLVVMASHVPGVPEHIFASNAGYLASHAPVSVLVVR</sequence>
<accession>A0A7X3S6C1</accession>
<dbReference type="EMBL" id="WUMV01000001">
    <property type="protein sequence ID" value="MXN63842.1"/>
    <property type="molecule type" value="Genomic_DNA"/>
</dbReference>
<dbReference type="CDD" id="cd00293">
    <property type="entry name" value="USP-like"/>
    <property type="match status" value="1"/>
</dbReference>
<organism evidence="3 4">
    <name type="scientific">Stappia sediminis</name>
    <dbReference type="NCBI Taxonomy" id="2692190"/>
    <lineage>
        <taxon>Bacteria</taxon>
        <taxon>Pseudomonadati</taxon>
        <taxon>Pseudomonadota</taxon>
        <taxon>Alphaproteobacteria</taxon>
        <taxon>Hyphomicrobiales</taxon>
        <taxon>Stappiaceae</taxon>
        <taxon>Stappia</taxon>
    </lineage>
</organism>
<dbReference type="RefSeq" id="WP_160774065.1">
    <property type="nucleotide sequence ID" value="NZ_WUMV01000001.1"/>
</dbReference>
<gene>
    <name evidence="3" type="ORF">GR183_02905</name>
</gene>
<comment type="caution">
    <text evidence="3">The sequence shown here is derived from an EMBL/GenBank/DDBJ whole genome shotgun (WGS) entry which is preliminary data.</text>
</comment>
<keyword evidence="4" id="KW-1185">Reference proteome</keyword>
<dbReference type="InterPro" id="IPR014729">
    <property type="entry name" value="Rossmann-like_a/b/a_fold"/>
</dbReference>
<dbReference type="Gene3D" id="3.40.50.620">
    <property type="entry name" value="HUPs"/>
    <property type="match status" value="1"/>
</dbReference>
<feature type="domain" description="UspA" evidence="2">
    <location>
        <begin position="1"/>
        <end position="137"/>
    </location>
</feature>
<name>A0A7X3S6C1_9HYPH</name>
<proteinExistence type="inferred from homology"/>
<dbReference type="AlphaFoldDB" id="A0A7X3S6C1"/>
<evidence type="ECO:0000313" key="4">
    <source>
        <dbReference type="Proteomes" id="UP000433101"/>
    </source>
</evidence>
<dbReference type="PRINTS" id="PR01438">
    <property type="entry name" value="UNVRSLSTRESS"/>
</dbReference>
<reference evidence="3 4" key="1">
    <citation type="submission" date="2019-12" db="EMBL/GenBank/DDBJ databases">
        <authorList>
            <person name="Li M."/>
        </authorList>
    </citation>
    <scope>NUCLEOTIDE SEQUENCE [LARGE SCALE GENOMIC DNA]</scope>
    <source>
        <strain evidence="3 4">GBMRC 2046</strain>
    </source>
</reference>
<comment type="similarity">
    <text evidence="1">Belongs to the universal stress protein A family.</text>
</comment>
<dbReference type="InterPro" id="IPR006015">
    <property type="entry name" value="Universal_stress_UspA"/>
</dbReference>